<gene>
    <name evidence="3" type="ORF">BV61_02365</name>
</gene>
<keyword evidence="1" id="KW-0472">Membrane</keyword>
<feature type="transmembrane region" description="Helical" evidence="1">
    <location>
        <begin position="177"/>
        <end position="195"/>
    </location>
</feature>
<keyword evidence="1" id="KW-1133">Transmembrane helix</keyword>
<dbReference type="InterPro" id="IPR003675">
    <property type="entry name" value="Rce1/LyrA-like_dom"/>
</dbReference>
<dbReference type="PANTHER" id="PTHR43592">
    <property type="entry name" value="CAAX AMINO TERMINAL PROTEASE"/>
    <property type="match status" value="1"/>
</dbReference>
<evidence type="ECO:0000313" key="4">
    <source>
        <dbReference type="Proteomes" id="UP000242636"/>
    </source>
</evidence>
<dbReference type="AlphaFoldDB" id="A0A1T1D1D6"/>
<feature type="transmembrane region" description="Helical" evidence="1">
    <location>
        <begin position="202"/>
        <end position="222"/>
    </location>
</feature>
<evidence type="ECO:0000256" key="1">
    <source>
        <dbReference type="SAM" id="Phobius"/>
    </source>
</evidence>
<keyword evidence="1" id="KW-0812">Transmembrane</keyword>
<proteinExistence type="predicted"/>
<evidence type="ECO:0000259" key="2">
    <source>
        <dbReference type="Pfam" id="PF02517"/>
    </source>
</evidence>
<comment type="caution">
    <text evidence="3">The sequence shown here is derived from an EMBL/GenBank/DDBJ whole genome shotgun (WGS) entry which is preliminary data.</text>
</comment>
<evidence type="ECO:0000313" key="3">
    <source>
        <dbReference type="EMBL" id="OOV34634.1"/>
    </source>
</evidence>
<feature type="domain" description="CAAX prenyl protease 2/Lysostaphin resistance protein A-like" evidence="2">
    <location>
        <begin position="128"/>
        <end position="213"/>
    </location>
</feature>
<dbReference type="PANTHER" id="PTHR43592:SF20">
    <property type="entry name" value="ALPHA_BETA-HYDROLASES SUPERFAMILY PROTEIN"/>
    <property type="match status" value="1"/>
</dbReference>
<sequence length="282" mass="30917">MRREAQPGPRWLGTLLFAPLLLAVAWLVARPLLWLGVDDPETVKLLVMLGAFLLFLVCLPLRLRRVWGSRHPWRRLGLNAPLGKSIRALAHGLLDAALLLLGLTMLLLVLGQARWGGGLTVGQTVNAVALVGVGFAEELLFRGWLWGELQLRLNRRQAAVAQAVVFSLLHTRFDQGWAIPLGLLPGMFVLGLVLAGQRSKDGNLLAGAVGLHGGLVAGWFAVQSGLLRLEPSIPVWLMGPDYAPTAGLPDYNPIGGLAAWLGLIQLLRLRWRWLRESQPRIR</sequence>
<feature type="transmembrane region" description="Helical" evidence="1">
    <location>
        <begin position="45"/>
        <end position="67"/>
    </location>
</feature>
<feature type="transmembrane region" description="Helical" evidence="1">
    <location>
        <begin position="88"/>
        <end position="110"/>
    </location>
</feature>
<dbReference type="Pfam" id="PF02517">
    <property type="entry name" value="Rce1-like"/>
    <property type="match status" value="1"/>
</dbReference>
<organism evidence="3 4">
    <name type="scientific">Candidatus Synechococcus spongiarum LMB bulk15M</name>
    <dbReference type="NCBI Taxonomy" id="1943582"/>
    <lineage>
        <taxon>Bacteria</taxon>
        <taxon>Bacillati</taxon>
        <taxon>Cyanobacteriota</taxon>
        <taxon>Cyanophyceae</taxon>
        <taxon>Synechococcales</taxon>
        <taxon>Synechococcaceae</taxon>
        <taxon>Synechococcus</taxon>
    </lineage>
</organism>
<protein>
    <recommendedName>
        <fullName evidence="2">CAAX prenyl protease 2/Lysostaphin resistance protein A-like domain-containing protein</fullName>
    </recommendedName>
</protein>
<name>A0A1T1D1D6_9SYNE</name>
<dbReference type="Proteomes" id="UP000242636">
    <property type="component" value="Unassembled WGS sequence"/>
</dbReference>
<feature type="transmembrane region" description="Helical" evidence="1">
    <location>
        <begin position="12"/>
        <end position="33"/>
    </location>
</feature>
<reference evidence="3 4" key="1">
    <citation type="submission" date="2017-02" db="EMBL/GenBank/DDBJ databases">
        <title>Draft Genome Sequences of 'Candidatus Synechococcus spongiarum', Cyanobacterial Symbionts of the Mediterranean Sponge Aplysina aerophoba from two locations.</title>
        <authorList>
            <person name="Slaby B.M."/>
            <person name="Hentschel U."/>
        </authorList>
    </citation>
    <scope>NUCLEOTIDE SEQUENCE [LARGE SCALE GENOMIC DNA]</scope>
    <source>
        <strain evidence="3">LMB bulk15M</strain>
    </source>
</reference>
<keyword evidence="4" id="KW-1185">Reference proteome</keyword>
<dbReference type="EMBL" id="MWLD01000031">
    <property type="protein sequence ID" value="OOV34634.1"/>
    <property type="molecule type" value="Genomic_DNA"/>
</dbReference>
<accession>A0A1T1D1D6</accession>
<dbReference type="GO" id="GO:0080120">
    <property type="term" value="P:CAAX-box protein maturation"/>
    <property type="evidence" value="ECO:0007669"/>
    <property type="project" value="UniProtKB-ARBA"/>
</dbReference>
<dbReference type="GO" id="GO:0004175">
    <property type="term" value="F:endopeptidase activity"/>
    <property type="evidence" value="ECO:0007669"/>
    <property type="project" value="UniProtKB-ARBA"/>
</dbReference>